<sequence>MWRRVDGMQRYGNVWRMGEQSAGGTRAVRRRGERVTCRQHEGGAQLATIST</sequence>
<name>Q5Z8C5_ORYSJ</name>
<dbReference type="EMBL" id="AP003205">
    <property type="protein sequence ID" value="BAD52749.1"/>
    <property type="molecule type" value="Genomic_DNA"/>
</dbReference>
<accession>Q5Z8C5</accession>
<organism evidence="1">
    <name type="scientific">Oryza sativa subsp. japonica</name>
    <name type="common">Rice</name>
    <dbReference type="NCBI Taxonomy" id="39947"/>
    <lineage>
        <taxon>Eukaryota</taxon>
        <taxon>Viridiplantae</taxon>
        <taxon>Streptophyta</taxon>
        <taxon>Embryophyta</taxon>
        <taxon>Tracheophyta</taxon>
        <taxon>Spermatophyta</taxon>
        <taxon>Magnoliopsida</taxon>
        <taxon>Liliopsida</taxon>
        <taxon>Poales</taxon>
        <taxon>Poaceae</taxon>
        <taxon>BOP clade</taxon>
        <taxon>Oryzoideae</taxon>
        <taxon>Oryzeae</taxon>
        <taxon>Oryzinae</taxon>
        <taxon>Oryza</taxon>
        <taxon>Oryza sativa</taxon>
    </lineage>
</organism>
<proteinExistence type="predicted"/>
<protein>
    <submittedName>
        <fullName evidence="1">Uncharacterized protein</fullName>
    </submittedName>
</protein>
<dbReference type="Proteomes" id="UP000817658">
    <property type="component" value="Chromosome 1"/>
</dbReference>
<dbReference type="AlphaFoldDB" id="Q5Z8C5"/>
<evidence type="ECO:0000313" key="1">
    <source>
        <dbReference type="EMBL" id="BAD52749.1"/>
    </source>
</evidence>
<reference evidence="1" key="1">
    <citation type="journal article" date="2002" name="Nature">
        <title>The genome sequence and structure of rice chromosome 1.</title>
        <authorList>
            <person name="Sasaki T."/>
            <person name="Matsumoto T."/>
            <person name="Yamamoto K."/>
            <person name="Sakata K."/>
            <person name="Baba T."/>
            <person name="Katayose Y."/>
            <person name="Wu J."/>
            <person name="Niimura Y."/>
            <person name="Cheng Z."/>
            <person name="Nagamura Y."/>
            <person name="Antonio B.A."/>
            <person name="Kanamori H."/>
            <person name="Hosokawa S."/>
            <person name="Masukawa M."/>
            <person name="Arikawa K."/>
            <person name="Chiden Y."/>
            <person name="Hayashi M."/>
            <person name="Okamoto M."/>
            <person name="Ando T."/>
            <person name="Aoki H."/>
            <person name="Arita K."/>
            <person name="Hamada M."/>
            <person name="Harada C."/>
            <person name="Hijishita S."/>
            <person name="Honda M."/>
            <person name="Ichikawa Y."/>
            <person name="Idonuma A."/>
            <person name="Iijima M."/>
            <person name="Ikeda M."/>
            <person name="Ikeno M."/>
            <person name="Itoh S."/>
            <person name="Itoh T."/>
            <person name="Itoh Y."/>
            <person name="Itoh Y."/>
            <person name="Iwabuchi A."/>
            <person name="Kamiya K."/>
            <person name="Karasawa W."/>
            <person name="Katagiri S."/>
            <person name="Kikuta A."/>
            <person name="Kobayashi N."/>
            <person name="Kono I."/>
            <person name="Machita K."/>
            <person name="Maehara T."/>
            <person name="Mizuno H."/>
            <person name="Mizubayashi T."/>
            <person name="Mukai Y."/>
            <person name="Nagasaki H."/>
            <person name="Nakashima M."/>
            <person name="Nakama Y."/>
            <person name="Nakamichi Y."/>
            <person name="Nakamura M."/>
            <person name="Namiki N."/>
            <person name="Negishi M."/>
            <person name="Ohta I."/>
            <person name="Ono N."/>
            <person name="Saji S."/>
            <person name="Sakai K."/>
            <person name="Shibata M."/>
            <person name="Shimokawa T."/>
            <person name="Shomura A."/>
            <person name="Song J."/>
            <person name="Takazaki Y."/>
            <person name="Terasawa K."/>
            <person name="Tsuji K."/>
            <person name="Waki K."/>
            <person name="Yamagata H."/>
            <person name="Yamane H."/>
            <person name="Yoshiki S."/>
            <person name="Yoshihara R."/>
            <person name="Yukawa K."/>
            <person name="Zhong H."/>
            <person name="Iwama H."/>
            <person name="Endo T."/>
            <person name="Ito H."/>
            <person name="Hahn J.H."/>
            <person name="Kim H.I."/>
            <person name="Eun M.Y."/>
            <person name="Yano M."/>
            <person name="Jiang J."/>
            <person name="Gojobori T."/>
        </authorList>
    </citation>
    <scope>NUCLEOTIDE SEQUENCE</scope>
</reference>
<gene>
    <name evidence="1" type="ORF">B1146B04.41</name>
</gene>